<dbReference type="EMBL" id="GL732568">
    <property type="protein sequence ID" value="EFX76497.1"/>
    <property type="molecule type" value="Genomic_DNA"/>
</dbReference>
<reference evidence="1 2" key="1">
    <citation type="journal article" date="2011" name="Science">
        <title>The ecoresponsive genome of Daphnia pulex.</title>
        <authorList>
            <person name="Colbourne J.K."/>
            <person name="Pfrender M.E."/>
            <person name="Gilbert D."/>
            <person name="Thomas W.K."/>
            <person name="Tucker A."/>
            <person name="Oakley T.H."/>
            <person name="Tokishita S."/>
            <person name="Aerts A."/>
            <person name="Arnold G.J."/>
            <person name="Basu M.K."/>
            <person name="Bauer D.J."/>
            <person name="Caceres C.E."/>
            <person name="Carmel L."/>
            <person name="Casola C."/>
            <person name="Choi J.H."/>
            <person name="Detter J.C."/>
            <person name="Dong Q."/>
            <person name="Dusheyko S."/>
            <person name="Eads B.D."/>
            <person name="Frohlich T."/>
            <person name="Geiler-Samerotte K.A."/>
            <person name="Gerlach D."/>
            <person name="Hatcher P."/>
            <person name="Jogdeo S."/>
            <person name="Krijgsveld J."/>
            <person name="Kriventseva E.V."/>
            <person name="Kultz D."/>
            <person name="Laforsch C."/>
            <person name="Lindquist E."/>
            <person name="Lopez J."/>
            <person name="Manak J.R."/>
            <person name="Muller J."/>
            <person name="Pangilinan J."/>
            <person name="Patwardhan R.P."/>
            <person name="Pitluck S."/>
            <person name="Pritham E.J."/>
            <person name="Rechtsteiner A."/>
            <person name="Rho M."/>
            <person name="Rogozin I.B."/>
            <person name="Sakarya O."/>
            <person name="Salamov A."/>
            <person name="Schaack S."/>
            <person name="Shapiro H."/>
            <person name="Shiga Y."/>
            <person name="Skalitzky C."/>
            <person name="Smith Z."/>
            <person name="Souvorov A."/>
            <person name="Sung W."/>
            <person name="Tang Z."/>
            <person name="Tsuchiya D."/>
            <person name="Tu H."/>
            <person name="Vos H."/>
            <person name="Wang M."/>
            <person name="Wolf Y.I."/>
            <person name="Yamagata H."/>
            <person name="Yamada T."/>
            <person name="Ye Y."/>
            <person name="Shaw J.R."/>
            <person name="Andrews J."/>
            <person name="Crease T.J."/>
            <person name="Tang H."/>
            <person name="Lucas S.M."/>
            <person name="Robertson H.M."/>
            <person name="Bork P."/>
            <person name="Koonin E.V."/>
            <person name="Zdobnov E.M."/>
            <person name="Grigoriev I.V."/>
            <person name="Lynch M."/>
            <person name="Boore J.L."/>
        </authorList>
    </citation>
    <scope>NUCLEOTIDE SEQUENCE [LARGE SCALE GENOMIC DNA]</scope>
</reference>
<name>E9GVN8_DAPPU</name>
<gene>
    <name evidence="1" type="ORF">DAPPUDRAFT_322354</name>
</gene>
<dbReference type="KEGG" id="dpx:DAPPUDRAFT_322354"/>
<sequence>MGPNVNLSQVESQRLFPLSQEATSIGSWIPGMQMTLGLQNSQGGLPPASNATQPM</sequence>
<evidence type="ECO:0000313" key="2">
    <source>
        <dbReference type="Proteomes" id="UP000000305"/>
    </source>
</evidence>
<keyword evidence="2" id="KW-1185">Reference proteome</keyword>
<dbReference type="HOGENOM" id="CLU_3034500_0_0_1"/>
<dbReference type="InParanoid" id="E9GVN8"/>
<dbReference type="AlphaFoldDB" id="E9GVN8"/>
<accession>E9GVN8</accession>
<proteinExistence type="predicted"/>
<dbReference type="Proteomes" id="UP000000305">
    <property type="component" value="Unassembled WGS sequence"/>
</dbReference>
<organism evidence="1 2">
    <name type="scientific">Daphnia pulex</name>
    <name type="common">Water flea</name>
    <dbReference type="NCBI Taxonomy" id="6669"/>
    <lineage>
        <taxon>Eukaryota</taxon>
        <taxon>Metazoa</taxon>
        <taxon>Ecdysozoa</taxon>
        <taxon>Arthropoda</taxon>
        <taxon>Crustacea</taxon>
        <taxon>Branchiopoda</taxon>
        <taxon>Diplostraca</taxon>
        <taxon>Cladocera</taxon>
        <taxon>Anomopoda</taxon>
        <taxon>Daphniidae</taxon>
        <taxon>Daphnia</taxon>
    </lineage>
</organism>
<protein>
    <submittedName>
        <fullName evidence="1">Uncharacterized protein</fullName>
    </submittedName>
</protein>
<evidence type="ECO:0000313" key="1">
    <source>
        <dbReference type="EMBL" id="EFX76497.1"/>
    </source>
</evidence>